<evidence type="ECO:0000256" key="9">
    <source>
        <dbReference type="ARBA" id="ARBA00023136"/>
    </source>
</evidence>
<sequence length="719" mass="78944">MKPIPYSSYNIKTSRMSMTTVGPGLVMLLTLASLATSCTHQERSSLLQFVSELSQDSGLSRLWENTTDCCNWEGTTCSSDRTVTDVFLGSRTLQGHISKSLGNLTGLLRLNLSNNMLSGGLPLELLSSGSILVLDVSFNQLNGELHGLPSPASGQPLQVLNISSNFFRGEFTSTIWEGMENLVVLNASNNSFTGQIPTHFCNISPSFSVLELSYNEFTSTVPQGLGNCSMLTVLKAGHNNISGTLPDELFSVTSLEYLSFPSNVLHGVLDGERIMNLRNLATLDLGSNSFRGKIPDSIGQLKILKELHLDYNNMKGELPSTLSNCTNLITINLKSNNFSGELTKVDFSNLPNLRTLDLMQNNFSGTIPESIYACHKLTALRLSSNNFYGQLSKELGNLKSLSFLSLTGNIFTNLTNALQILKSCKNLTTILIGNNFMHETMPDDDGIDGFDNLQILSLSECSLLGKIPHWLSKLRNLEMLFLHNNKLSGTIPDWISSLNFLFYMDVSNNNLTGEIPTALTDMPMLKSEKTVARLDPRVFTLPIYVDVLFQYRKTNAFPKVVNLGNNNFIGVIPPEIGLLKELLSLNLSFNKLRGDIPESICNLTNLLVLDLSSNHLTGTIPATLSDLHFLSKFNVSFNDLEGHVPATGQLSTFTNSSFAGNPKLCATMLNHHCNSAEAGPVSIVHTKLCRCKIIHMISFGVFFGVGVLYDQIVLSRYFG</sequence>
<dbReference type="SUPFAM" id="SSF52047">
    <property type="entry name" value="RNI-like"/>
    <property type="match status" value="1"/>
</dbReference>
<evidence type="ECO:0000256" key="8">
    <source>
        <dbReference type="ARBA" id="ARBA00022989"/>
    </source>
</evidence>
<evidence type="ECO:0000256" key="4">
    <source>
        <dbReference type="ARBA" id="ARBA00022614"/>
    </source>
</evidence>
<reference evidence="16" key="1">
    <citation type="submission" date="2024-06" db="EMBL/GenBank/DDBJ databases">
        <authorList>
            <person name="Ryan C."/>
        </authorList>
    </citation>
    <scope>NUCLEOTIDE SEQUENCE [LARGE SCALE GENOMIC DNA]</scope>
</reference>
<dbReference type="InterPro" id="IPR055414">
    <property type="entry name" value="LRR_R13L4/SHOC2-like"/>
</dbReference>
<keyword evidence="5 12" id="KW-0812">Transmembrane</keyword>
<keyword evidence="6" id="KW-0732">Signal</keyword>
<evidence type="ECO:0000256" key="10">
    <source>
        <dbReference type="ARBA" id="ARBA00023170"/>
    </source>
</evidence>
<dbReference type="EMBL" id="OZ075112">
    <property type="protein sequence ID" value="CAL4971349.1"/>
    <property type="molecule type" value="Genomic_DNA"/>
</dbReference>
<evidence type="ECO:0000256" key="6">
    <source>
        <dbReference type="ARBA" id="ARBA00022729"/>
    </source>
</evidence>
<evidence type="ECO:0000256" key="1">
    <source>
        <dbReference type="ARBA" id="ARBA00004251"/>
    </source>
</evidence>
<dbReference type="Pfam" id="PF00560">
    <property type="entry name" value="LRR_1"/>
    <property type="match status" value="3"/>
</dbReference>
<name>A0ABC9A2F5_9POAL</name>
<evidence type="ECO:0000256" key="12">
    <source>
        <dbReference type="SAM" id="Phobius"/>
    </source>
</evidence>
<dbReference type="FunFam" id="3.80.10.10:FF:000213">
    <property type="entry name" value="Tyrosine-sulfated glycopeptide receptor 1"/>
    <property type="match status" value="1"/>
</dbReference>
<dbReference type="GO" id="GO:0051606">
    <property type="term" value="P:detection of stimulus"/>
    <property type="evidence" value="ECO:0007669"/>
    <property type="project" value="UniProtKB-ARBA"/>
</dbReference>
<evidence type="ECO:0000313" key="16">
    <source>
        <dbReference type="Proteomes" id="UP001497457"/>
    </source>
</evidence>
<dbReference type="InterPro" id="IPR001611">
    <property type="entry name" value="Leu-rich_rpt"/>
</dbReference>
<evidence type="ECO:0000256" key="5">
    <source>
        <dbReference type="ARBA" id="ARBA00022692"/>
    </source>
</evidence>
<evidence type="ECO:0000259" key="14">
    <source>
        <dbReference type="Pfam" id="PF23598"/>
    </source>
</evidence>
<dbReference type="GO" id="GO:0005886">
    <property type="term" value="C:plasma membrane"/>
    <property type="evidence" value="ECO:0007669"/>
    <property type="project" value="UniProtKB-SubCell"/>
</dbReference>
<keyword evidence="11" id="KW-0325">Glycoprotein</keyword>
<gene>
    <name evidence="15" type="ORF">URODEC1_LOCUS50617</name>
</gene>
<evidence type="ECO:0000259" key="13">
    <source>
        <dbReference type="Pfam" id="PF08263"/>
    </source>
</evidence>
<dbReference type="FunFam" id="3.80.10.10:FF:000403">
    <property type="entry name" value="Receptor-like protein 2"/>
    <property type="match status" value="1"/>
</dbReference>
<keyword evidence="16" id="KW-1185">Reference proteome</keyword>
<dbReference type="Proteomes" id="UP001497457">
    <property type="component" value="Chromosome 2b"/>
</dbReference>
<dbReference type="Pfam" id="PF23598">
    <property type="entry name" value="LRR_14"/>
    <property type="match status" value="1"/>
</dbReference>
<dbReference type="InterPro" id="IPR032675">
    <property type="entry name" value="LRR_dom_sf"/>
</dbReference>
<dbReference type="InterPro" id="IPR003591">
    <property type="entry name" value="Leu-rich_rpt_typical-subtyp"/>
</dbReference>
<dbReference type="Pfam" id="PF13855">
    <property type="entry name" value="LRR_8"/>
    <property type="match status" value="1"/>
</dbReference>
<comment type="subcellular location">
    <subcellularLocation>
        <location evidence="1">Cell membrane</location>
        <topology evidence="1">Single-pass type I membrane protein</topology>
    </subcellularLocation>
</comment>
<accession>A0ABC9A2F5</accession>
<dbReference type="InterPro" id="IPR051502">
    <property type="entry name" value="RLP_Defense_Trigger"/>
</dbReference>
<dbReference type="FunFam" id="3.80.10.10:FF:000530">
    <property type="entry name" value="Receptor-like protein 2"/>
    <property type="match status" value="1"/>
</dbReference>
<dbReference type="FunFam" id="3.80.10.10:FF:000470">
    <property type="entry name" value="LRR receptor-like serine/threonine-protein kinase RPK2"/>
    <property type="match status" value="1"/>
</dbReference>
<keyword evidence="9 12" id="KW-0472">Membrane</keyword>
<keyword evidence="3" id="KW-1003">Cell membrane</keyword>
<proteinExistence type="inferred from homology"/>
<evidence type="ECO:0000256" key="7">
    <source>
        <dbReference type="ARBA" id="ARBA00022737"/>
    </source>
</evidence>
<dbReference type="AlphaFoldDB" id="A0ABC9A2F5"/>
<evidence type="ECO:0008006" key="17">
    <source>
        <dbReference type="Google" id="ProtNLM"/>
    </source>
</evidence>
<keyword evidence="10" id="KW-0675">Receptor</keyword>
<dbReference type="PANTHER" id="PTHR48062">
    <property type="entry name" value="RECEPTOR-LIKE PROTEIN 14"/>
    <property type="match status" value="1"/>
</dbReference>
<dbReference type="SUPFAM" id="SSF52058">
    <property type="entry name" value="L domain-like"/>
    <property type="match status" value="2"/>
</dbReference>
<evidence type="ECO:0000256" key="3">
    <source>
        <dbReference type="ARBA" id="ARBA00022475"/>
    </source>
</evidence>
<organism evidence="15 16">
    <name type="scientific">Urochloa decumbens</name>
    <dbReference type="NCBI Taxonomy" id="240449"/>
    <lineage>
        <taxon>Eukaryota</taxon>
        <taxon>Viridiplantae</taxon>
        <taxon>Streptophyta</taxon>
        <taxon>Embryophyta</taxon>
        <taxon>Tracheophyta</taxon>
        <taxon>Spermatophyta</taxon>
        <taxon>Magnoliopsida</taxon>
        <taxon>Liliopsida</taxon>
        <taxon>Poales</taxon>
        <taxon>Poaceae</taxon>
        <taxon>PACMAD clade</taxon>
        <taxon>Panicoideae</taxon>
        <taxon>Panicodae</taxon>
        <taxon>Paniceae</taxon>
        <taxon>Melinidinae</taxon>
        <taxon>Urochloa</taxon>
    </lineage>
</organism>
<feature type="domain" description="Disease resistance R13L4/SHOC-2-like LRR" evidence="14">
    <location>
        <begin position="348"/>
        <end position="527"/>
    </location>
</feature>
<evidence type="ECO:0000256" key="11">
    <source>
        <dbReference type="ARBA" id="ARBA00023180"/>
    </source>
</evidence>
<feature type="domain" description="Leucine-rich repeat-containing N-terminal plant-type" evidence="13">
    <location>
        <begin position="41"/>
        <end position="78"/>
    </location>
</feature>
<comment type="similarity">
    <text evidence="2">Belongs to the RLP family.</text>
</comment>
<dbReference type="Gene3D" id="3.80.10.10">
    <property type="entry name" value="Ribonuclease Inhibitor"/>
    <property type="match status" value="4"/>
</dbReference>
<evidence type="ECO:0000256" key="2">
    <source>
        <dbReference type="ARBA" id="ARBA00009592"/>
    </source>
</evidence>
<dbReference type="SMART" id="SM00369">
    <property type="entry name" value="LRR_TYP"/>
    <property type="match status" value="6"/>
</dbReference>
<reference evidence="15 16" key="2">
    <citation type="submission" date="2024-10" db="EMBL/GenBank/DDBJ databases">
        <authorList>
            <person name="Ryan C."/>
        </authorList>
    </citation>
    <scope>NUCLEOTIDE SEQUENCE [LARGE SCALE GENOMIC DNA]</scope>
</reference>
<feature type="transmembrane region" description="Helical" evidence="12">
    <location>
        <begin position="693"/>
        <end position="714"/>
    </location>
</feature>
<keyword evidence="4" id="KW-0433">Leucine-rich repeat</keyword>
<dbReference type="PANTHER" id="PTHR48062:SF4">
    <property type="entry name" value="RECEPTOR-LIKE PROTEIN 2-RELATED"/>
    <property type="match status" value="1"/>
</dbReference>
<protein>
    <recommendedName>
        <fullName evidence="17">Leucine-rich repeat-containing N-terminal plant-type domain-containing protein</fullName>
    </recommendedName>
</protein>
<dbReference type="Pfam" id="PF08263">
    <property type="entry name" value="LRRNT_2"/>
    <property type="match status" value="1"/>
</dbReference>
<dbReference type="InterPro" id="IPR013210">
    <property type="entry name" value="LRR_N_plant-typ"/>
</dbReference>
<evidence type="ECO:0000313" key="15">
    <source>
        <dbReference type="EMBL" id="CAL4971349.1"/>
    </source>
</evidence>
<keyword evidence="7" id="KW-0677">Repeat</keyword>
<keyword evidence="8 12" id="KW-1133">Transmembrane helix</keyword>